<accession>E9II72</accession>
<sequence length="262" mass="30140">NEADQPTYDVKEMTCENDMIPIEYKRRAVEFWRPDGSVRPKSFDIQNGIIIHDIDIARWGLKAQQEINCPGFTASHYWVNQFKMAHCIVSRKVTKFITKKTLQSKDNLEAEVLKEPTGTFGPRVQESMFRENNIFVLASKSGKLTSHHFEIWLREVYFPNVGPKSVLLLDSWTGHCPDVIARNRPQNAEDIVFLTIPAGTTDVNGFRLWKNFVKHFSDVVMLLDLEVKLHSRDSILKLQHISNFHHQGLGICLNTHGIKVDI</sequence>
<protein>
    <recommendedName>
        <fullName evidence="2">DDE-1 domain-containing protein</fullName>
    </recommendedName>
</protein>
<organism>
    <name type="scientific">Solenopsis invicta</name>
    <name type="common">Red imported fire ant</name>
    <name type="synonym">Solenopsis wagneri</name>
    <dbReference type="NCBI Taxonomy" id="13686"/>
    <lineage>
        <taxon>Eukaryota</taxon>
        <taxon>Metazoa</taxon>
        <taxon>Ecdysozoa</taxon>
        <taxon>Arthropoda</taxon>
        <taxon>Hexapoda</taxon>
        <taxon>Insecta</taxon>
        <taxon>Pterygota</taxon>
        <taxon>Neoptera</taxon>
        <taxon>Endopterygota</taxon>
        <taxon>Hymenoptera</taxon>
        <taxon>Apocrita</taxon>
        <taxon>Aculeata</taxon>
        <taxon>Formicoidea</taxon>
        <taxon>Formicidae</taxon>
        <taxon>Myrmicinae</taxon>
        <taxon>Solenopsis</taxon>
    </lineage>
</organism>
<proteinExistence type="predicted"/>
<evidence type="ECO:0000313" key="1">
    <source>
        <dbReference type="EMBL" id="EFZ19730.1"/>
    </source>
</evidence>
<feature type="non-terminal residue" evidence="1">
    <location>
        <position position="1"/>
    </location>
</feature>
<dbReference type="AlphaFoldDB" id="E9II72"/>
<evidence type="ECO:0008006" key="2">
    <source>
        <dbReference type="Google" id="ProtNLM"/>
    </source>
</evidence>
<dbReference type="HOGENOM" id="CLU_1063857_0_0_1"/>
<dbReference type="EMBL" id="GL763377">
    <property type="protein sequence ID" value="EFZ19730.1"/>
    <property type="molecule type" value="Genomic_DNA"/>
</dbReference>
<feature type="non-terminal residue" evidence="1">
    <location>
        <position position="262"/>
    </location>
</feature>
<name>E9II72_SOLIN</name>
<gene>
    <name evidence="1" type="ORF">SINV_15171</name>
</gene>
<reference evidence="1" key="1">
    <citation type="journal article" date="2011" name="Proc. Natl. Acad. Sci. U.S.A.">
        <title>The genome of the fire ant Solenopsis invicta.</title>
        <authorList>
            <person name="Wurm Y."/>
            <person name="Wang J."/>
            <person name="Riba-Grognuz O."/>
            <person name="Corona M."/>
            <person name="Nygaard S."/>
            <person name="Hunt B.G."/>
            <person name="Ingram K.K."/>
            <person name="Falquet L."/>
            <person name="Nipitwattanaphon M."/>
            <person name="Gotzek D."/>
            <person name="Dijkstra M.B."/>
            <person name="Oettler J."/>
            <person name="Comtesse F."/>
            <person name="Shih C.J."/>
            <person name="Wu W.J."/>
            <person name="Yang C.C."/>
            <person name="Thomas J."/>
            <person name="Beaudoing E."/>
            <person name="Pradervand S."/>
            <person name="Flegel V."/>
            <person name="Cook E.D."/>
            <person name="Fabbretti R."/>
            <person name="Stockinger H."/>
            <person name="Long L."/>
            <person name="Farmerie W.G."/>
            <person name="Oakey J."/>
            <person name="Boomsma J.J."/>
            <person name="Pamilo P."/>
            <person name="Yi S.V."/>
            <person name="Heinze J."/>
            <person name="Goodisman M.A."/>
            <person name="Farinelli L."/>
            <person name="Harshman K."/>
            <person name="Hulo N."/>
            <person name="Cerutti L."/>
            <person name="Xenarios I."/>
            <person name="Shoemaker D."/>
            <person name="Keller L."/>
        </authorList>
    </citation>
    <scope>NUCLEOTIDE SEQUENCE [LARGE SCALE GENOMIC DNA]</scope>
</reference>